<evidence type="ECO:0000259" key="2">
    <source>
        <dbReference type="Pfam" id="PF05548"/>
    </source>
</evidence>
<feature type="region of interest" description="Disordered" evidence="1">
    <location>
        <begin position="1"/>
        <end position="31"/>
    </location>
</feature>
<evidence type="ECO:0000313" key="4">
    <source>
        <dbReference type="Proteomes" id="UP000001058"/>
    </source>
</evidence>
<organism evidence="4">
    <name type="scientific">Volvox carteri f. nagariensis</name>
    <dbReference type="NCBI Taxonomy" id="3068"/>
    <lineage>
        <taxon>Eukaryota</taxon>
        <taxon>Viridiplantae</taxon>
        <taxon>Chlorophyta</taxon>
        <taxon>core chlorophytes</taxon>
        <taxon>Chlorophyceae</taxon>
        <taxon>CS clade</taxon>
        <taxon>Chlamydomonadales</taxon>
        <taxon>Volvocaceae</taxon>
        <taxon>Volvox</taxon>
    </lineage>
</organism>
<protein>
    <recommendedName>
        <fullName evidence="2">Peptidase M11 gametolysin domain-containing protein</fullName>
    </recommendedName>
</protein>
<dbReference type="RefSeq" id="XP_002951290.1">
    <property type="nucleotide sequence ID" value="XM_002951244.1"/>
</dbReference>
<dbReference type="eggNOG" id="ENOG502QUGT">
    <property type="taxonomic scope" value="Eukaryota"/>
</dbReference>
<dbReference type="KEGG" id="vcn:VOLCADRAFT_91811"/>
<dbReference type="InterPro" id="IPR008752">
    <property type="entry name" value="Peptidase_M11"/>
</dbReference>
<dbReference type="GeneID" id="9617063"/>
<sequence>MSGMDAHRRPFRQRQRSRRQQERSSGFQPKATSGLKPLLSVLLFSLIGHEAAAITIQGKLAYRTTLPVGTWVLAASKNDTIYRLPWQPLEPSSGEPIPPASWISLTCNTVGPNIPRCTDISDVKVIRAAASVPPPLADQTLRLLVMTVNLSASSVCGSQPGMTDREVLDLFIQPNGLVDFFGNCSFGKMVIDTSALTVVSTLVPCSRDILSCDHDAISLAARKALPQGIRTSSYSHLLYVVPMRIVDTCRWMGLADVPGTQTWFAPDLFGIIRKATVMQELLHNFGLYHGWRNGAEYNDLSTPMGFGESCPSAPELWRLGWATPLAQLNSSNFPLHIFMNFTLPATAVGPTGVMLRVQPDWLGTGYTKNVYIAFRIKAAGDSDLLPGFNRKLNIHELSKDIDNDPSVCNDPRVSIIGVMNSGTNLTFSNYKLLIVAGDVSLHDKSQGLCERSIAFSASFLFFTGYLQAAAADSGRQAAVDKTSHAPRIALASSPAPAALVSQYALTTTSLAPTATFITLT</sequence>
<dbReference type="Pfam" id="PF05548">
    <property type="entry name" value="Peptidase_M11"/>
    <property type="match status" value="1"/>
</dbReference>
<feature type="compositionally biased region" description="Basic residues" evidence="1">
    <location>
        <begin position="9"/>
        <end position="18"/>
    </location>
</feature>
<accession>D8TY07</accession>
<proteinExistence type="predicted"/>
<dbReference type="MEROPS" id="M11.002"/>
<feature type="domain" description="Peptidase M11 gametolysin" evidence="2">
    <location>
        <begin position="142"/>
        <end position="423"/>
    </location>
</feature>
<keyword evidence="4" id="KW-1185">Reference proteome</keyword>
<gene>
    <name evidence="3" type="ORF">VOLCADRAFT_91811</name>
</gene>
<dbReference type="InParanoid" id="D8TY07"/>
<dbReference type="OrthoDB" id="536811at2759"/>
<dbReference type="AlphaFoldDB" id="D8TY07"/>
<dbReference type="EMBL" id="GL378344">
    <property type="protein sequence ID" value="EFJ47466.1"/>
    <property type="molecule type" value="Genomic_DNA"/>
</dbReference>
<name>D8TY07_VOLCA</name>
<evidence type="ECO:0000313" key="3">
    <source>
        <dbReference type="EMBL" id="EFJ47466.1"/>
    </source>
</evidence>
<reference evidence="3 4" key="1">
    <citation type="journal article" date="2010" name="Science">
        <title>Genomic analysis of organismal complexity in the multicellular green alga Volvox carteri.</title>
        <authorList>
            <person name="Prochnik S.E."/>
            <person name="Umen J."/>
            <person name="Nedelcu A.M."/>
            <person name="Hallmann A."/>
            <person name="Miller S.M."/>
            <person name="Nishii I."/>
            <person name="Ferris P."/>
            <person name="Kuo A."/>
            <person name="Mitros T."/>
            <person name="Fritz-Laylin L.K."/>
            <person name="Hellsten U."/>
            <person name="Chapman J."/>
            <person name="Simakov O."/>
            <person name="Rensing S.A."/>
            <person name="Terry A."/>
            <person name="Pangilinan J."/>
            <person name="Kapitonov V."/>
            <person name="Jurka J."/>
            <person name="Salamov A."/>
            <person name="Shapiro H."/>
            <person name="Schmutz J."/>
            <person name="Grimwood J."/>
            <person name="Lindquist E."/>
            <person name="Lucas S."/>
            <person name="Grigoriev I.V."/>
            <person name="Schmitt R."/>
            <person name="Kirk D."/>
            <person name="Rokhsar D.S."/>
        </authorList>
    </citation>
    <scope>NUCLEOTIDE SEQUENCE [LARGE SCALE GENOMIC DNA]</scope>
    <source>
        <strain evidence="4">f. Nagariensis / Eve</strain>
    </source>
</reference>
<evidence type="ECO:0000256" key="1">
    <source>
        <dbReference type="SAM" id="MobiDB-lite"/>
    </source>
</evidence>
<dbReference type="Proteomes" id="UP000001058">
    <property type="component" value="Unassembled WGS sequence"/>
</dbReference>